<feature type="non-terminal residue" evidence="1">
    <location>
        <position position="1"/>
    </location>
</feature>
<evidence type="ECO:0000313" key="2">
    <source>
        <dbReference type="Proteomes" id="UP001055072"/>
    </source>
</evidence>
<protein>
    <submittedName>
        <fullName evidence="1">Uncharacterized protein</fullName>
    </submittedName>
</protein>
<keyword evidence="2" id="KW-1185">Reference proteome</keyword>
<evidence type="ECO:0000313" key="1">
    <source>
        <dbReference type="EMBL" id="KAI0090339.1"/>
    </source>
</evidence>
<dbReference type="Proteomes" id="UP001055072">
    <property type="component" value="Unassembled WGS sequence"/>
</dbReference>
<name>A0ACB8U893_9APHY</name>
<accession>A0ACB8U893</accession>
<proteinExistence type="predicted"/>
<gene>
    <name evidence="1" type="ORF">BDY19DRAFT_887606</name>
</gene>
<comment type="caution">
    <text evidence="1">The sequence shown here is derived from an EMBL/GenBank/DDBJ whole genome shotgun (WGS) entry which is preliminary data.</text>
</comment>
<reference evidence="1" key="1">
    <citation type="journal article" date="2021" name="Environ. Microbiol.">
        <title>Gene family expansions and transcriptome signatures uncover fungal adaptations to wood decay.</title>
        <authorList>
            <person name="Hage H."/>
            <person name="Miyauchi S."/>
            <person name="Viragh M."/>
            <person name="Drula E."/>
            <person name="Min B."/>
            <person name="Chaduli D."/>
            <person name="Navarro D."/>
            <person name="Favel A."/>
            <person name="Norest M."/>
            <person name="Lesage-Meessen L."/>
            <person name="Balint B."/>
            <person name="Merenyi Z."/>
            <person name="de Eugenio L."/>
            <person name="Morin E."/>
            <person name="Martinez A.T."/>
            <person name="Baldrian P."/>
            <person name="Stursova M."/>
            <person name="Martinez M.J."/>
            <person name="Novotny C."/>
            <person name="Magnuson J.K."/>
            <person name="Spatafora J.W."/>
            <person name="Maurice S."/>
            <person name="Pangilinan J."/>
            <person name="Andreopoulos W."/>
            <person name="LaButti K."/>
            <person name="Hundley H."/>
            <person name="Na H."/>
            <person name="Kuo A."/>
            <person name="Barry K."/>
            <person name="Lipzen A."/>
            <person name="Henrissat B."/>
            <person name="Riley R."/>
            <person name="Ahrendt S."/>
            <person name="Nagy L.G."/>
            <person name="Grigoriev I.V."/>
            <person name="Martin F."/>
            <person name="Rosso M.N."/>
        </authorList>
    </citation>
    <scope>NUCLEOTIDE SEQUENCE</scope>
    <source>
        <strain evidence="1">CBS 384.51</strain>
    </source>
</reference>
<sequence>VAPYPNLSSFLFGQHFWLHGNTKSVEDTRILQQIITRPDFDNMDLAEANIEAINTQLAGDDMGAPWSHEGEGWLKTPIQIGLPSGQKSTKATRRMAAETLRELNRTERLPDKEPDVPLDGEVFNVGMFYHKDLVDEIRHTFETDPAVKDFVFDPYLLYHSPPGSTRPPEPVYGELFNSPAAVEADILLQNSPPEPDCDLPRAVVMVMGYSDATLVTQFGQTKVWPCYWSYGNQSKYDRLRPTAHASHHVAYFPMVSNELLEQFGKAGSDAYITHARREIFHAAWHILLNDKFVEAYKHGIVVNCFDGVRRRLYPRLLTYSADYPEKMLVAALRDKGQHPCPHCLITFNDIPFIGTPEDRQRRQDLVRKDNDERKQRVREARELIYDEGYAVNSDKVNDLLKAYSLTPTENAFSHRLGSLGFDIYHSLVSDMLHEFEIGVWKSVVAHLIRILEAIHPDKVHELNARFRQVPIFGENTIRRFTHNVSDMTRIAARDFEDMLQCAIPCFEGLLPSPDNEHVMSLLYLLAYWHGLAKMRLHVEGSVELMDQTFTALGTQLRHFEQVVCSHYLTKETQQEHAARVRARAKASARSSSSQNTINTHSGLSSTSGRKPYTFHLRTIKLHLLGDTTHYIRTFGTTDSFSTMAGEHEHRVLKRRYARTNGHEVEGQIARIGVREVRLRRMANELAEHGITTPGFDDPCRTRQKAATAGPEVHHWIAPETDSRIAYDLRDWQSSNMDDPSVEGFTLALREHVRLRLWAEADNDPHHPFASPNSVLIRNERMYQHATARFNFTTYDVQREQDVIHCPHNASDFPSDKASILVHDPSRDKGAPWQYAMVISIYHVSVITSNNVMDDRHIDVLWVRWLERDLSWAHGPALRRLERLQLADLEGNNAVGFVDPATVIRGCHLIPAFHHGRNTQPGRPSIASSRNGDWYYYYVMRFSDRDLVARHIGMSVGSLELQAFTRETVADDPALDKEVKDIVAKAALHHVAQSTDDLEYGDEQEEVGVVLNKHNEDSAEDISDLASLYEDDTY</sequence>
<organism evidence="1 2">
    <name type="scientific">Irpex rosettiformis</name>
    <dbReference type="NCBI Taxonomy" id="378272"/>
    <lineage>
        <taxon>Eukaryota</taxon>
        <taxon>Fungi</taxon>
        <taxon>Dikarya</taxon>
        <taxon>Basidiomycota</taxon>
        <taxon>Agaricomycotina</taxon>
        <taxon>Agaricomycetes</taxon>
        <taxon>Polyporales</taxon>
        <taxon>Irpicaceae</taxon>
        <taxon>Irpex</taxon>
    </lineage>
</organism>
<dbReference type="EMBL" id="MU274908">
    <property type="protein sequence ID" value="KAI0090339.1"/>
    <property type="molecule type" value="Genomic_DNA"/>
</dbReference>